<proteinExistence type="predicted"/>
<reference evidence="1" key="1">
    <citation type="submission" date="2023-06" db="EMBL/GenBank/DDBJ databases">
        <authorList>
            <consortium name="Lawrence Berkeley National Laboratory"/>
            <person name="Ahrendt S."/>
            <person name="Sahu N."/>
            <person name="Indic B."/>
            <person name="Wong-Bajracharya J."/>
            <person name="Merenyi Z."/>
            <person name="Ke H.-M."/>
            <person name="Monk M."/>
            <person name="Kocsube S."/>
            <person name="Drula E."/>
            <person name="Lipzen A."/>
            <person name="Balint B."/>
            <person name="Henrissat B."/>
            <person name="Andreopoulos B."/>
            <person name="Martin F.M."/>
            <person name="Harder C.B."/>
            <person name="Rigling D."/>
            <person name="Ford K.L."/>
            <person name="Foster G.D."/>
            <person name="Pangilinan J."/>
            <person name="Papanicolaou A."/>
            <person name="Barry K."/>
            <person name="LaButti K."/>
            <person name="Viragh M."/>
            <person name="Koriabine M."/>
            <person name="Yan M."/>
            <person name="Riley R."/>
            <person name="Champramary S."/>
            <person name="Plett K.L."/>
            <person name="Tsai I.J."/>
            <person name="Slot J."/>
            <person name="Sipos G."/>
            <person name="Plett J."/>
            <person name="Nagy L.G."/>
            <person name="Grigoriev I.V."/>
        </authorList>
    </citation>
    <scope>NUCLEOTIDE SEQUENCE</scope>
    <source>
        <strain evidence="1">ICMP 16352</strain>
    </source>
</reference>
<dbReference type="AlphaFoldDB" id="A0AA39KEW5"/>
<sequence>MSAPPHENSLILVLCRVSTAWRWMTGDTHSQISISPKTSSSSVGHFDVSTPRVGGQARRSMDIRPGVHRSVLEVGARLVGTKDRYRGNNPSLTPYAHLASRIASKLRFFANDARHCFSNLSFWPTVELDFSFSQATMKEGQSLAVPFPSSRASSTCAALSLDASFSFSIVVAILLAVSLRLDALLYNRRRASSTLAFNAREWVREVPDLYDRTTTPCALTSPQPAVDVHLTGCPSLVIVAALTQIWHKNIHCMTSRRLPHD</sequence>
<name>A0AA39KEW5_9AGAR</name>
<dbReference type="Proteomes" id="UP001175227">
    <property type="component" value="Unassembled WGS sequence"/>
</dbReference>
<evidence type="ECO:0000313" key="1">
    <source>
        <dbReference type="EMBL" id="KAK0459906.1"/>
    </source>
</evidence>
<organism evidence="1 2">
    <name type="scientific">Armillaria novae-zelandiae</name>
    <dbReference type="NCBI Taxonomy" id="153914"/>
    <lineage>
        <taxon>Eukaryota</taxon>
        <taxon>Fungi</taxon>
        <taxon>Dikarya</taxon>
        <taxon>Basidiomycota</taxon>
        <taxon>Agaricomycotina</taxon>
        <taxon>Agaricomycetes</taxon>
        <taxon>Agaricomycetidae</taxon>
        <taxon>Agaricales</taxon>
        <taxon>Marasmiineae</taxon>
        <taxon>Physalacriaceae</taxon>
        <taxon>Armillaria</taxon>
    </lineage>
</organism>
<comment type="caution">
    <text evidence="1">The sequence shown here is derived from an EMBL/GenBank/DDBJ whole genome shotgun (WGS) entry which is preliminary data.</text>
</comment>
<protein>
    <submittedName>
        <fullName evidence="1">Uncharacterized protein</fullName>
    </submittedName>
</protein>
<accession>A0AA39KEW5</accession>
<gene>
    <name evidence="1" type="ORF">IW261DRAFT_1614991</name>
</gene>
<evidence type="ECO:0000313" key="2">
    <source>
        <dbReference type="Proteomes" id="UP001175227"/>
    </source>
</evidence>
<keyword evidence="2" id="KW-1185">Reference proteome</keyword>
<dbReference type="EMBL" id="JAUEPR010000202">
    <property type="protein sequence ID" value="KAK0459906.1"/>
    <property type="molecule type" value="Genomic_DNA"/>
</dbReference>